<evidence type="ECO:0000256" key="1">
    <source>
        <dbReference type="ARBA" id="ARBA00023015"/>
    </source>
</evidence>
<dbReference type="InterPro" id="IPR051081">
    <property type="entry name" value="HTH_MetalResp_TranReg"/>
</dbReference>
<name>A0A150U3C4_SORCE</name>
<dbReference type="InterPro" id="IPR036390">
    <property type="entry name" value="WH_DNA-bd_sf"/>
</dbReference>
<dbReference type="Gene3D" id="1.10.10.10">
    <property type="entry name" value="Winged helix-like DNA-binding domain superfamily/Winged helix DNA-binding domain"/>
    <property type="match status" value="1"/>
</dbReference>
<dbReference type="SUPFAM" id="SSF46785">
    <property type="entry name" value="Winged helix' DNA-binding domain"/>
    <property type="match status" value="1"/>
</dbReference>
<dbReference type="GO" id="GO:0003700">
    <property type="term" value="F:DNA-binding transcription factor activity"/>
    <property type="evidence" value="ECO:0007669"/>
    <property type="project" value="InterPro"/>
</dbReference>
<evidence type="ECO:0000259" key="4">
    <source>
        <dbReference type="PROSITE" id="PS50987"/>
    </source>
</evidence>
<dbReference type="CDD" id="cd00090">
    <property type="entry name" value="HTH_ARSR"/>
    <property type="match status" value="1"/>
</dbReference>
<dbReference type="Pfam" id="PF01022">
    <property type="entry name" value="HTH_5"/>
    <property type="match status" value="1"/>
</dbReference>
<keyword evidence="2" id="KW-0238">DNA-binding</keyword>
<dbReference type="Proteomes" id="UP000075502">
    <property type="component" value="Unassembled WGS sequence"/>
</dbReference>
<dbReference type="InterPro" id="IPR036388">
    <property type="entry name" value="WH-like_DNA-bd_sf"/>
</dbReference>
<dbReference type="AlphaFoldDB" id="A0A150U3C4"/>
<feature type="domain" description="HTH arsR-type" evidence="4">
    <location>
        <begin position="1"/>
        <end position="89"/>
    </location>
</feature>
<organism evidence="5 6">
    <name type="scientific">Sorangium cellulosum</name>
    <name type="common">Polyangium cellulosum</name>
    <dbReference type="NCBI Taxonomy" id="56"/>
    <lineage>
        <taxon>Bacteria</taxon>
        <taxon>Pseudomonadati</taxon>
        <taxon>Myxococcota</taxon>
        <taxon>Polyangia</taxon>
        <taxon>Polyangiales</taxon>
        <taxon>Polyangiaceae</taxon>
        <taxon>Sorangium</taxon>
    </lineage>
</organism>
<evidence type="ECO:0000313" key="6">
    <source>
        <dbReference type="Proteomes" id="UP000075502"/>
    </source>
</evidence>
<sequence length="116" mass="13293">MPSSELFEVLADPTRRLILEALLDGERAVGELVELVSIQQSGVSRHLRILGDAGFVEVRAEGTRRLYSLRPEPFRELDDWVGRYRSLWEERLDRFGQALEARRTARNSGPKKGRSE</sequence>
<dbReference type="EMBL" id="JEME01000074">
    <property type="protein sequence ID" value="KYG11278.1"/>
    <property type="molecule type" value="Genomic_DNA"/>
</dbReference>
<comment type="caution">
    <text evidence="5">The sequence shown here is derived from an EMBL/GenBank/DDBJ whole genome shotgun (WGS) entry which is preliminary data.</text>
</comment>
<dbReference type="SMART" id="SM00418">
    <property type="entry name" value="HTH_ARSR"/>
    <property type="match status" value="1"/>
</dbReference>
<dbReference type="GO" id="GO:0003677">
    <property type="term" value="F:DNA binding"/>
    <property type="evidence" value="ECO:0007669"/>
    <property type="project" value="UniProtKB-KW"/>
</dbReference>
<dbReference type="PRINTS" id="PR00778">
    <property type="entry name" value="HTHARSR"/>
</dbReference>
<dbReference type="PANTHER" id="PTHR33154">
    <property type="entry name" value="TRANSCRIPTIONAL REGULATOR, ARSR FAMILY"/>
    <property type="match status" value="1"/>
</dbReference>
<dbReference type="PROSITE" id="PS50987">
    <property type="entry name" value="HTH_ARSR_2"/>
    <property type="match status" value="1"/>
</dbReference>
<dbReference type="NCBIfam" id="NF033788">
    <property type="entry name" value="HTH_metalloreg"/>
    <property type="match status" value="1"/>
</dbReference>
<evidence type="ECO:0000313" key="5">
    <source>
        <dbReference type="EMBL" id="KYG11278.1"/>
    </source>
</evidence>
<keyword evidence="3" id="KW-0804">Transcription</keyword>
<evidence type="ECO:0000256" key="2">
    <source>
        <dbReference type="ARBA" id="ARBA00023125"/>
    </source>
</evidence>
<dbReference type="InterPro" id="IPR011991">
    <property type="entry name" value="ArsR-like_HTH"/>
</dbReference>
<dbReference type="InterPro" id="IPR001845">
    <property type="entry name" value="HTH_ArsR_DNA-bd_dom"/>
</dbReference>
<protein>
    <submittedName>
        <fullName evidence="5">ArsR family transcriptional regulator</fullName>
    </submittedName>
</protein>
<reference evidence="5 6" key="1">
    <citation type="submission" date="2014-02" db="EMBL/GenBank/DDBJ databases">
        <title>The small core and large imbalanced accessory genome model reveals a collaborative survival strategy of Sorangium cellulosum strains in nature.</title>
        <authorList>
            <person name="Han K."/>
            <person name="Peng R."/>
            <person name="Blom J."/>
            <person name="Li Y.-Z."/>
        </authorList>
    </citation>
    <scope>NUCLEOTIDE SEQUENCE [LARGE SCALE GENOMIC DNA]</scope>
    <source>
        <strain evidence="5 6">So0007-03</strain>
    </source>
</reference>
<accession>A0A150U3C4</accession>
<gene>
    <name evidence="5" type="ORF">BE21_57880</name>
</gene>
<dbReference type="PANTHER" id="PTHR33154:SF33">
    <property type="entry name" value="TRANSCRIPTIONAL REPRESSOR SDPR"/>
    <property type="match status" value="1"/>
</dbReference>
<evidence type="ECO:0000256" key="3">
    <source>
        <dbReference type="ARBA" id="ARBA00023163"/>
    </source>
</evidence>
<proteinExistence type="predicted"/>
<keyword evidence="1" id="KW-0805">Transcription regulation</keyword>